<dbReference type="SUPFAM" id="SSF56112">
    <property type="entry name" value="Protein kinase-like (PK-like)"/>
    <property type="match status" value="1"/>
</dbReference>
<evidence type="ECO:0000256" key="4">
    <source>
        <dbReference type="ARBA" id="ARBA00022840"/>
    </source>
</evidence>
<dbReference type="Gene3D" id="1.10.510.10">
    <property type="entry name" value="Transferase(Phosphotransferase) domain 1"/>
    <property type="match status" value="1"/>
</dbReference>
<dbReference type="EMBL" id="MK250086">
    <property type="protein sequence ID" value="QDY51950.1"/>
    <property type="molecule type" value="Genomic_DNA"/>
</dbReference>
<dbReference type="Pfam" id="PF00069">
    <property type="entry name" value="Pkinase"/>
    <property type="match status" value="1"/>
</dbReference>
<keyword evidence="4 5" id="KW-0067">ATP-binding</keyword>
<dbReference type="InterPro" id="IPR000719">
    <property type="entry name" value="Prot_kinase_dom"/>
</dbReference>
<dbReference type="GO" id="GO:0016020">
    <property type="term" value="C:membrane"/>
    <property type="evidence" value="ECO:0007669"/>
    <property type="project" value="TreeGrafter"/>
</dbReference>
<dbReference type="FunFam" id="3.30.200.20:FF:000042">
    <property type="entry name" value="Aurora kinase A"/>
    <property type="match status" value="1"/>
</dbReference>
<gene>
    <name evidence="7" type="ORF">2_22</name>
</gene>
<dbReference type="InterPro" id="IPR017441">
    <property type="entry name" value="Protein_kinase_ATP_BS"/>
</dbReference>
<organism evidence="7">
    <name type="scientific">Mimiviridae sp. ChoanoV1</name>
    <dbReference type="NCBI Taxonomy" id="2596887"/>
    <lineage>
        <taxon>Viruses</taxon>
        <taxon>Varidnaviria</taxon>
        <taxon>Bamfordvirae</taxon>
        <taxon>Nucleocytoviricota</taxon>
        <taxon>Megaviricetes</taxon>
        <taxon>Imitervirales</taxon>
        <taxon>Schizomimiviridae</taxon>
    </lineage>
</organism>
<dbReference type="PANTHER" id="PTHR24348">
    <property type="entry name" value="SERINE/THREONINE-PROTEIN KINASE UNC-51-RELATED"/>
    <property type="match status" value="1"/>
</dbReference>
<reference evidence="7" key="1">
    <citation type="submission" date="2018-11" db="EMBL/GenBank/DDBJ databases">
        <title>A distinct lineage of giant viruses engineers rhodopsin photosystems in predatory marine eukaryotes.</title>
        <authorList>
            <person name="Needham D.M."/>
            <person name="Yoshizawa S."/>
            <person name="Hosaka T."/>
            <person name="Poirier C."/>
            <person name="Choi C.-J."/>
            <person name="Hehenberger E."/>
            <person name="Irwin N.A.T."/>
            <person name="Wilken S."/>
            <person name="Yung C.-M."/>
            <person name="Bachy C."/>
            <person name="Kurihara R."/>
            <person name="Nakajima Y."/>
            <person name="Kojima K."/>
            <person name="Kimura-Someya T."/>
            <person name="Leonard G."/>
            <person name="Malmstrom R.R."/>
            <person name="Mende D."/>
            <person name="Olson D.K."/>
            <person name="Sudo Y."/>
            <person name="Sudek S."/>
            <person name="Richards T.A."/>
            <person name="DeLong E.F."/>
            <person name="Keeling P.J."/>
            <person name="Santoro A.E."/>
            <person name="Shirouzu M."/>
            <person name="Iwasaki W."/>
            <person name="Worden A.Z."/>
        </authorList>
    </citation>
    <scope>NUCLEOTIDE SEQUENCE</scope>
</reference>
<dbReference type="FunFam" id="1.10.510.10:FF:000571">
    <property type="entry name" value="Maternal embryonic leucine zipper kinase"/>
    <property type="match status" value="1"/>
</dbReference>
<dbReference type="PROSITE" id="PS00108">
    <property type="entry name" value="PROTEIN_KINASE_ST"/>
    <property type="match status" value="1"/>
</dbReference>
<name>A0A5B8HXK1_9VIRU</name>
<dbReference type="InterPro" id="IPR045269">
    <property type="entry name" value="Atg1-like"/>
</dbReference>
<evidence type="ECO:0000313" key="7">
    <source>
        <dbReference type="EMBL" id="QDY51950.1"/>
    </source>
</evidence>
<evidence type="ECO:0000256" key="3">
    <source>
        <dbReference type="ARBA" id="ARBA00022777"/>
    </source>
</evidence>
<feature type="domain" description="Protein kinase" evidence="6">
    <location>
        <begin position="15"/>
        <end position="267"/>
    </location>
</feature>
<dbReference type="SMART" id="SM00220">
    <property type="entry name" value="S_TKc"/>
    <property type="match status" value="1"/>
</dbReference>
<dbReference type="PROSITE" id="PS00107">
    <property type="entry name" value="PROTEIN_KINASE_ATP"/>
    <property type="match status" value="1"/>
</dbReference>
<keyword evidence="1" id="KW-0808">Transferase</keyword>
<dbReference type="PROSITE" id="PS50011">
    <property type="entry name" value="PROTEIN_KINASE_DOM"/>
    <property type="match status" value="1"/>
</dbReference>
<proteinExistence type="predicted"/>
<evidence type="ECO:0000259" key="6">
    <source>
        <dbReference type="PROSITE" id="PS50011"/>
    </source>
</evidence>
<feature type="binding site" evidence="5">
    <location>
        <position position="44"/>
    </location>
    <ligand>
        <name>ATP</name>
        <dbReference type="ChEBI" id="CHEBI:30616"/>
    </ligand>
</feature>
<dbReference type="InterPro" id="IPR011009">
    <property type="entry name" value="Kinase-like_dom_sf"/>
</dbReference>
<evidence type="ECO:0000256" key="5">
    <source>
        <dbReference type="PROSITE-ProRule" id="PRU10141"/>
    </source>
</evidence>
<evidence type="ECO:0000256" key="1">
    <source>
        <dbReference type="ARBA" id="ARBA00022679"/>
    </source>
</evidence>
<keyword evidence="2 5" id="KW-0547">Nucleotide-binding</keyword>
<keyword evidence="3 7" id="KW-0418">Kinase</keyword>
<dbReference type="GO" id="GO:0004674">
    <property type="term" value="F:protein serine/threonine kinase activity"/>
    <property type="evidence" value="ECO:0007669"/>
    <property type="project" value="InterPro"/>
</dbReference>
<dbReference type="InterPro" id="IPR008271">
    <property type="entry name" value="Ser/Thr_kinase_AS"/>
</dbReference>
<dbReference type="PANTHER" id="PTHR24348:SF22">
    <property type="entry name" value="NON-SPECIFIC SERINE_THREONINE PROTEIN KINASE"/>
    <property type="match status" value="1"/>
</dbReference>
<protein>
    <submittedName>
        <fullName evidence="7">Protein kinase domain protein</fullName>
    </submittedName>
</protein>
<evidence type="ECO:0000256" key="2">
    <source>
        <dbReference type="ARBA" id="ARBA00022741"/>
    </source>
</evidence>
<sequence>MSFQKSTTFEVKDYIIHKKKIGKGAFSTVYKGYNKNTKVQVAIKEITLETLNKHKKMFKRETDIMMKLKHPNIITLYDTIIDESTENVYLIMDYYSRGDFAKFLNRRPLKEKFAIKYLKQLSLGLKYLLSNNIIHRDLKPQNILISDIGDIKITDFGFARYFDNDLLIQTICGSPLYMAPEIMKNQKYDYKSDLWSVGIIFYEMLIGYTPYKSKNIYELIRKIENDNIDIPNKFHLSIDCKNLLFALLKKNPEERISWEDFFNHKIFLDNDINDRENNLMEISNLNNFPSIPSYENKFLSNSTSHNLYLNSDNKKNEELSDISLNFNFDLEESDEELSDEDIFYDSFETYKDLRMSFQELDFKNSNLKNSILKDYIIIDNIKKHNHNSLKNYLNNSLYFLKESYNYIKNFNSL</sequence>
<accession>A0A5B8HXK1</accession>
<dbReference type="GO" id="GO:0005524">
    <property type="term" value="F:ATP binding"/>
    <property type="evidence" value="ECO:0007669"/>
    <property type="project" value="UniProtKB-UniRule"/>
</dbReference>